<dbReference type="GO" id="GO:0003743">
    <property type="term" value="F:translation initiation factor activity"/>
    <property type="evidence" value="ECO:0007669"/>
    <property type="project" value="InterPro"/>
</dbReference>
<dbReference type="SUPFAM" id="SSF88697">
    <property type="entry name" value="PUA domain-like"/>
    <property type="match status" value="1"/>
</dbReference>
<dbReference type="AlphaFoldDB" id="D3BBT7"/>
<feature type="compositionally biased region" description="Acidic residues" evidence="2">
    <location>
        <begin position="219"/>
        <end position="231"/>
    </location>
</feature>
<dbReference type="InterPro" id="IPR039757">
    <property type="entry name" value="EIF2D"/>
</dbReference>
<dbReference type="InterPro" id="IPR041366">
    <property type="entry name" value="Pre-PUA"/>
</dbReference>
<dbReference type="SUPFAM" id="SSF55159">
    <property type="entry name" value="eIF1-like"/>
    <property type="match status" value="1"/>
</dbReference>
<dbReference type="Pfam" id="PF01253">
    <property type="entry name" value="SUI1"/>
    <property type="match status" value="1"/>
</dbReference>
<dbReference type="EMBL" id="ADBJ01000026">
    <property type="protein sequence ID" value="EFA81120.1"/>
    <property type="molecule type" value="Genomic_DNA"/>
</dbReference>
<dbReference type="PROSITE" id="PS50296">
    <property type="entry name" value="SUI1"/>
    <property type="match status" value="1"/>
</dbReference>
<dbReference type="PANTHER" id="PTHR12217:SF4">
    <property type="entry name" value="EUKARYOTIC TRANSLATION INITIATION FACTOR 2D"/>
    <property type="match status" value="1"/>
</dbReference>
<feature type="compositionally biased region" description="Low complexity" evidence="2">
    <location>
        <begin position="208"/>
        <end position="218"/>
    </location>
</feature>
<accession>D3BBT7</accession>
<dbReference type="InterPro" id="IPR048248">
    <property type="entry name" value="PUA_eIF2d-like"/>
</dbReference>
<dbReference type="GO" id="GO:0003723">
    <property type="term" value="F:RNA binding"/>
    <property type="evidence" value="ECO:0007669"/>
    <property type="project" value="InterPro"/>
</dbReference>
<gene>
    <name evidence="4" type="ORF">PPL_05956</name>
</gene>
<dbReference type="CDD" id="cd11608">
    <property type="entry name" value="eIF2D_C"/>
    <property type="match status" value="1"/>
</dbReference>
<dbReference type="PANTHER" id="PTHR12217">
    <property type="entry name" value="EUKARYOTIC TRANSLATION INITIATION FACTOR 2D"/>
    <property type="match status" value="1"/>
</dbReference>
<evidence type="ECO:0000256" key="2">
    <source>
        <dbReference type="SAM" id="MobiDB-lite"/>
    </source>
</evidence>
<dbReference type="Pfam" id="PF25304">
    <property type="entry name" value="WHD_eIF2D"/>
    <property type="match status" value="1"/>
</dbReference>
<dbReference type="InterPro" id="IPR015947">
    <property type="entry name" value="PUA-like_sf"/>
</dbReference>
<dbReference type="PROSITE" id="PS50890">
    <property type="entry name" value="PUA"/>
    <property type="match status" value="1"/>
</dbReference>
<dbReference type="FunCoup" id="D3BBT7">
    <property type="interactions" value="439"/>
</dbReference>
<feature type="region of interest" description="Disordered" evidence="2">
    <location>
        <begin position="208"/>
        <end position="243"/>
    </location>
</feature>
<reference evidence="4 5" key="1">
    <citation type="journal article" date="2011" name="Genome Res.">
        <title>Phylogeny-wide analysis of social amoeba genomes highlights ancient origins for complex intercellular communication.</title>
        <authorList>
            <person name="Heidel A.J."/>
            <person name="Lawal H.M."/>
            <person name="Felder M."/>
            <person name="Schilde C."/>
            <person name="Helps N.R."/>
            <person name="Tunggal B."/>
            <person name="Rivero F."/>
            <person name="John U."/>
            <person name="Schleicher M."/>
            <person name="Eichinger L."/>
            <person name="Platzer M."/>
            <person name="Noegel A.A."/>
            <person name="Schaap P."/>
            <person name="Gloeckner G."/>
        </authorList>
    </citation>
    <scope>NUCLEOTIDE SEQUENCE [LARGE SCALE GENOMIC DNA]</scope>
    <source>
        <strain evidence="5">ATCC 26659 / Pp 5 / PN500</strain>
    </source>
</reference>
<feature type="domain" description="SUI1" evidence="3">
    <location>
        <begin position="466"/>
        <end position="532"/>
    </location>
</feature>
<dbReference type="Gene3D" id="3.30.780.10">
    <property type="entry name" value="SUI1-like domain"/>
    <property type="match status" value="1"/>
</dbReference>
<evidence type="ECO:0000256" key="1">
    <source>
        <dbReference type="ARBA" id="ARBA00022490"/>
    </source>
</evidence>
<dbReference type="Gene3D" id="3.10.400.20">
    <property type="match status" value="1"/>
</dbReference>
<feature type="compositionally biased region" description="Low complexity" evidence="2">
    <location>
        <begin position="232"/>
        <end position="243"/>
    </location>
</feature>
<keyword evidence="1" id="KW-0963">Cytoplasm</keyword>
<name>D3BBT7_HETP5</name>
<dbReference type="CDD" id="cd11610">
    <property type="entry name" value="eIF2D_N"/>
    <property type="match status" value="1"/>
</dbReference>
<dbReference type="RefSeq" id="XP_020433238.1">
    <property type="nucleotide sequence ID" value="XM_020576826.1"/>
</dbReference>
<evidence type="ECO:0000313" key="4">
    <source>
        <dbReference type="EMBL" id="EFA81120.1"/>
    </source>
</evidence>
<dbReference type="InterPro" id="IPR036877">
    <property type="entry name" value="SUI1_dom_sf"/>
</dbReference>
<dbReference type="OMA" id="MFLKPYR"/>
<dbReference type="Pfam" id="PF26292">
    <property type="entry name" value="PUA_elF2D"/>
    <property type="match status" value="1"/>
</dbReference>
<evidence type="ECO:0000313" key="5">
    <source>
        <dbReference type="Proteomes" id="UP000001396"/>
    </source>
</evidence>
<organism evidence="4 5">
    <name type="scientific">Heterostelium pallidum (strain ATCC 26659 / Pp 5 / PN500)</name>
    <name type="common">Cellular slime mold</name>
    <name type="synonym">Polysphondylium pallidum</name>
    <dbReference type="NCBI Taxonomy" id="670386"/>
    <lineage>
        <taxon>Eukaryota</taxon>
        <taxon>Amoebozoa</taxon>
        <taxon>Evosea</taxon>
        <taxon>Eumycetozoa</taxon>
        <taxon>Dictyostelia</taxon>
        <taxon>Acytosteliales</taxon>
        <taxon>Acytosteliaceae</taxon>
        <taxon>Heterostelium</taxon>
    </lineage>
</organism>
<dbReference type="InterPro" id="IPR001950">
    <property type="entry name" value="SUI1"/>
</dbReference>
<keyword evidence="5" id="KW-1185">Reference proteome</keyword>
<comment type="caution">
    <text evidence="4">The sequence shown here is derived from an EMBL/GenBank/DDBJ whole genome shotgun (WGS) entry which is preliminary data.</text>
</comment>
<dbReference type="InParanoid" id="D3BBT7"/>
<dbReference type="GO" id="GO:0001731">
    <property type="term" value="P:formation of translation preinitiation complex"/>
    <property type="evidence" value="ECO:0007669"/>
    <property type="project" value="InterPro"/>
</dbReference>
<dbReference type="STRING" id="670386.D3BBT7"/>
<dbReference type="GeneID" id="31361440"/>
<protein>
    <recommendedName>
        <fullName evidence="3">SUI1 domain-containing protein</fullName>
    </recommendedName>
</protein>
<dbReference type="InterPro" id="IPR057429">
    <property type="entry name" value="WH_eIF2D"/>
</dbReference>
<sequence length="551" mass="62047">MKNLFKKTFQVGSQSLVRGSDKKKLKEKLVQTYRPNVSIEQLDQVIQNKRDLGLVKLQNQPVQLYCQVGDPLVFEYQGVLYPTTKIPTMLPRIIIHPPVFNYIANGADLMFAGIVNLEDFPDTVGTVVSIVLNGSLSPVAVGYVLPHTQMDRAQVNGKALSIIHYINDALWEYGTKEIDFTIIQQQESESVAATELTTQSMNDLTLNETTTTTTNNNNNEDDDNDTMDTSEDSTTTTTTTSTNGDSIVAVTKEEMDSIVHISFMGAIKFGVIDSELPLPLKTFFNKYMLYYAPADTHEINVNKSSYKKVSKLIDAMKKKKVDRFKRTFTRYKSFELGNIVGDKQQLEEENKEATYGTYDSDSIPLKSVQDVFPLPKSIVDYAKLKELPYKKNLAMEYVKEVIDAKSSTFVLDEVCAPMVKQSGGTSIGKNQFFNQIKQHLSPRFMEIINVQNDIKYLPFKQIEIHSRKISNKFVIEVTGLETFSISPKELAKDGMKAFAASTTLAPFSKTSQMVKIQGNDTDRISKYIQEQYSVPAIYIDIKIDAAVLKKK</sequence>
<dbReference type="Proteomes" id="UP000001396">
    <property type="component" value="Unassembled WGS sequence"/>
</dbReference>
<dbReference type="InterPro" id="IPR048247">
    <property type="entry name" value="eIF2D_N"/>
</dbReference>
<dbReference type="Pfam" id="PF17832">
    <property type="entry name" value="Pre-PUA"/>
    <property type="match status" value="1"/>
</dbReference>
<dbReference type="CDD" id="cd21156">
    <property type="entry name" value="PUA_eIF2d-like"/>
    <property type="match status" value="1"/>
</dbReference>
<proteinExistence type="predicted"/>
<dbReference type="InterPro" id="IPR039759">
    <property type="entry name" value="eIF2D_SUI1"/>
</dbReference>
<dbReference type="NCBIfam" id="TIGR00451">
    <property type="entry name" value="unchar_dom_2"/>
    <property type="match status" value="1"/>
</dbReference>
<evidence type="ECO:0000259" key="3">
    <source>
        <dbReference type="PROSITE" id="PS50296"/>
    </source>
</evidence>
<dbReference type="InterPro" id="IPR004521">
    <property type="entry name" value="Uncharacterised_CHP00451"/>
</dbReference>